<protein>
    <submittedName>
        <fullName evidence="3">Uncharacterized protein</fullName>
    </submittedName>
</protein>
<gene>
    <name evidence="3" type="ORF">HAX54_049810</name>
</gene>
<dbReference type="EMBL" id="JACEIK010000854">
    <property type="protein sequence ID" value="MCD7463025.1"/>
    <property type="molecule type" value="Genomic_DNA"/>
</dbReference>
<feature type="non-terminal residue" evidence="3">
    <location>
        <position position="1"/>
    </location>
</feature>
<organism evidence="3 4">
    <name type="scientific">Datura stramonium</name>
    <name type="common">Jimsonweed</name>
    <name type="synonym">Common thornapple</name>
    <dbReference type="NCBI Taxonomy" id="4076"/>
    <lineage>
        <taxon>Eukaryota</taxon>
        <taxon>Viridiplantae</taxon>
        <taxon>Streptophyta</taxon>
        <taxon>Embryophyta</taxon>
        <taxon>Tracheophyta</taxon>
        <taxon>Spermatophyta</taxon>
        <taxon>Magnoliopsida</taxon>
        <taxon>eudicotyledons</taxon>
        <taxon>Gunneridae</taxon>
        <taxon>Pentapetalae</taxon>
        <taxon>asterids</taxon>
        <taxon>lamiids</taxon>
        <taxon>Solanales</taxon>
        <taxon>Solanaceae</taxon>
        <taxon>Solanoideae</taxon>
        <taxon>Datureae</taxon>
        <taxon>Datura</taxon>
    </lineage>
</organism>
<evidence type="ECO:0000313" key="3">
    <source>
        <dbReference type="EMBL" id="MCD7463025.1"/>
    </source>
</evidence>
<proteinExistence type="predicted"/>
<comment type="caution">
    <text evidence="3">The sequence shown here is derived from an EMBL/GenBank/DDBJ whole genome shotgun (WGS) entry which is preliminary data.</text>
</comment>
<keyword evidence="2" id="KW-0732">Signal</keyword>
<sequence length="130" mass="14576">RVAWFPGRSLIGVVMRLWCFADGVPTVVVSRRNSEAARLRDKRRTDERDKKKRKREIGDLPLVVVFPPDFYGIEKWLEVCLVVLFGRDEEGVGFLPEMGDSEEGGDAAMRERGGGVGQLKKKRGEGRGGD</sequence>
<feature type="signal peptide" evidence="2">
    <location>
        <begin position="1"/>
        <end position="23"/>
    </location>
</feature>
<accession>A0ABS8SVE9</accession>
<feature type="region of interest" description="Disordered" evidence="1">
    <location>
        <begin position="95"/>
        <end position="130"/>
    </location>
</feature>
<evidence type="ECO:0000256" key="2">
    <source>
        <dbReference type="SAM" id="SignalP"/>
    </source>
</evidence>
<reference evidence="3 4" key="1">
    <citation type="journal article" date="2021" name="BMC Genomics">
        <title>Datura genome reveals duplications of psychoactive alkaloid biosynthetic genes and high mutation rate following tissue culture.</title>
        <authorList>
            <person name="Rajewski A."/>
            <person name="Carter-House D."/>
            <person name="Stajich J."/>
            <person name="Litt A."/>
        </authorList>
    </citation>
    <scope>NUCLEOTIDE SEQUENCE [LARGE SCALE GENOMIC DNA]</scope>
    <source>
        <strain evidence="3">AR-01</strain>
    </source>
</reference>
<name>A0ABS8SVE9_DATST</name>
<dbReference type="Proteomes" id="UP000823775">
    <property type="component" value="Unassembled WGS sequence"/>
</dbReference>
<keyword evidence="4" id="KW-1185">Reference proteome</keyword>
<feature type="chain" id="PRO_5045562898" evidence="2">
    <location>
        <begin position="24"/>
        <end position="130"/>
    </location>
</feature>
<evidence type="ECO:0000313" key="4">
    <source>
        <dbReference type="Proteomes" id="UP000823775"/>
    </source>
</evidence>
<evidence type="ECO:0000256" key="1">
    <source>
        <dbReference type="SAM" id="MobiDB-lite"/>
    </source>
</evidence>